<feature type="domain" description="PiggyBac transposable element-derived protein" evidence="4">
    <location>
        <begin position="159"/>
        <end position="520"/>
    </location>
</feature>
<feature type="transmembrane region" description="Helical" evidence="2">
    <location>
        <begin position="510"/>
        <end position="527"/>
    </location>
</feature>
<comment type="caution">
    <text evidence="5">The sequence shown here is derived from an EMBL/GenBank/DDBJ whole genome shotgun (WGS) entry which is preliminary data.</text>
</comment>
<dbReference type="Pfam" id="PF13842">
    <property type="entry name" value="zf-Tnp_2"/>
    <property type="match status" value="1"/>
</dbReference>
<accession>A0AAN9G6S8</accession>
<keyword evidence="2" id="KW-0812">Transmembrane</keyword>
<evidence type="ECO:0008006" key="7">
    <source>
        <dbReference type="Google" id="ProtNLM"/>
    </source>
</evidence>
<keyword evidence="2" id="KW-1133">Transmembrane helix</keyword>
<evidence type="ECO:0000259" key="3">
    <source>
        <dbReference type="Pfam" id="PF13842"/>
    </source>
</evidence>
<evidence type="ECO:0000313" key="6">
    <source>
        <dbReference type="Proteomes" id="UP001374579"/>
    </source>
</evidence>
<dbReference type="EMBL" id="JBAMIC010000013">
    <property type="protein sequence ID" value="KAK7097638.1"/>
    <property type="molecule type" value="Genomic_DNA"/>
</dbReference>
<proteinExistence type="predicted"/>
<gene>
    <name evidence="5" type="ORF">V1264_004585</name>
</gene>
<evidence type="ECO:0000256" key="2">
    <source>
        <dbReference type="SAM" id="Phobius"/>
    </source>
</evidence>
<keyword evidence="2" id="KW-0472">Membrane</keyword>
<evidence type="ECO:0000313" key="5">
    <source>
        <dbReference type="EMBL" id="KAK7097638.1"/>
    </source>
</evidence>
<feature type="region of interest" description="Disordered" evidence="1">
    <location>
        <begin position="30"/>
        <end position="63"/>
    </location>
</feature>
<protein>
    <recommendedName>
        <fullName evidence="7">PiggyBac transposable element-derived protein domain-containing protein</fullName>
    </recommendedName>
</protein>
<evidence type="ECO:0000256" key="1">
    <source>
        <dbReference type="SAM" id="MobiDB-lite"/>
    </source>
</evidence>
<dbReference type="PANTHER" id="PTHR46599">
    <property type="entry name" value="PIGGYBAC TRANSPOSABLE ELEMENT-DERIVED PROTEIN 4"/>
    <property type="match status" value="1"/>
</dbReference>
<feature type="domain" description="PiggyBac transposable element-derived protein 4 C-terminal zinc-finger" evidence="3">
    <location>
        <begin position="587"/>
        <end position="635"/>
    </location>
</feature>
<evidence type="ECO:0000259" key="4">
    <source>
        <dbReference type="Pfam" id="PF13843"/>
    </source>
</evidence>
<dbReference type="InterPro" id="IPR032718">
    <property type="entry name" value="PGBD4_Znf_C"/>
</dbReference>
<keyword evidence="6" id="KW-1185">Reference proteome</keyword>
<dbReference type="Proteomes" id="UP001374579">
    <property type="component" value="Unassembled WGS sequence"/>
</dbReference>
<feature type="compositionally biased region" description="Acidic residues" evidence="1">
    <location>
        <begin position="35"/>
        <end position="45"/>
    </location>
</feature>
<dbReference type="AlphaFoldDB" id="A0AAN9G6S8"/>
<dbReference type="Pfam" id="PF13843">
    <property type="entry name" value="DDE_Tnp_1_7"/>
    <property type="match status" value="1"/>
</dbReference>
<name>A0AAN9G6S8_9CAEN</name>
<dbReference type="PANTHER" id="PTHR46599:SF3">
    <property type="entry name" value="PIGGYBAC TRANSPOSABLE ELEMENT-DERIVED PROTEIN 4"/>
    <property type="match status" value="1"/>
</dbReference>
<dbReference type="InterPro" id="IPR029526">
    <property type="entry name" value="PGBD"/>
</dbReference>
<reference evidence="5 6" key="1">
    <citation type="submission" date="2024-02" db="EMBL/GenBank/DDBJ databases">
        <title>Chromosome-scale genome assembly of the rough periwinkle Littorina saxatilis.</title>
        <authorList>
            <person name="De Jode A."/>
            <person name="Faria R."/>
            <person name="Formenti G."/>
            <person name="Sims Y."/>
            <person name="Smith T.P."/>
            <person name="Tracey A."/>
            <person name="Wood J.M.D."/>
            <person name="Zagrodzka Z.B."/>
            <person name="Johannesson K."/>
            <person name="Butlin R.K."/>
            <person name="Leder E.H."/>
        </authorList>
    </citation>
    <scope>NUCLEOTIDE SEQUENCE [LARGE SCALE GENOMIC DNA]</scope>
    <source>
        <strain evidence="5">Snail1</strain>
        <tissue evidence="5">Muscle</tissue>
    </source>
</reference>
<organism evidence="5 6">
    <name type="scientific">Littorina saxatilis</name>
    <dbReference type="NCBI Taxonomy" id="31220"/>
    <lineage>
        <taxon>Eukaryota</taxon>
        <taxon>Metazoa</taxon>
        <taxon>Spiralia</taxon>
        <taxon>Lophotrochozoa</taxon>
        <taxon>Mollusca</taxon>
        <taxon>Gastropoda</taxon>
        <taxon>Caenogastropoda</taxon>
        <taxon>Littorinimorpha</taxon>
        <taxon>Littorinoidea</taxon>
        <taxon>Littorinidae</taxon>
        <taxon>Littorina</taxon>
    </lineage>
</organism>
<sequence length="643" mass="73984">MSHTVGVLRALELILEDGSGDETEVDHYVSSGESVQEEDFVDDIPENNGHLHDDSEISEGEQMTVDAPARPRVHVAGVGDGDANPVNLFDDDFQLEDDNDELYDADTEVEDDDESEEDDDFASWGRNLRNFPQIPDFSPAPKQGLQDHVFNGIDDPKALDAYSVFFTNDLVQRIQRETNQYARDAIEQKQRQNGGTLPPKSAWARWKPVTIPDMRNFFACCIHMGIVKKPRMSDYWSRHPALHASYCSQLMSRNRFMDILSFLHMNDNTTSVPFGEEGHDPIHKIRPLVTHLNTKFQETYIPDKTICVDEAMCPFKGRSKFRVYMKDKPTKWGFKFYELCDSSTGYVFHFEMFCADRRLSNKPYDVVMRLMVPLMDKGYQLFIDNYYCCPKVCEDLSARGTMVCGTVRRNRVGLPKEMCAADVNLEKGAIDYRRKGSVVVCRWKDKKDVFMLSTMHRPSLRMIQARYELKRKPLAVIDYISNMAGVDHSDQLISYFPMHRKSVKWWKKPFFHLMTMIMIQAMIILNAHRKQKRRAKKCLEDVVKDVLTQLPVVDEIPIAHVAVGDKLRLTGRHFAAAIPATTLAKPYKNCKVCYAKSRARGVNATLAKSQRKRTRFWCRECAVALCVEPCFEVWHTKKDVLHA</sequence>